<evidence type="ECO:0000256" key="2">
    <source>
        <dbReference type="ARBA" id="ARBA00022525"/>
    </source>
</evidence>
<feature type="domain" description="VWFD" evidence="8">
    <location>
        <begin position="274"/>
        <end position="452"/>
    </location>
</feature>
<dbReference type="InterPro" id="IPR002919">
    <property type="entry name" value="TIL_dom"/>
</dbReference>
<feature type="compositionally biased region" description="Basic and acidic residues" evidence="7">
    <location>
        <begin position="1348"/>
        <end position="1358"/>
    </location>
</feature>
<feature type="region of interest" description="Disordered" evidence="7">
    <location>
        <begin position="1153"/>
        <end position="1193"/>
    </location>
</feature>
<feature type="compositionally biased region" description="Low complexity" evidence="7">
    <location>
        <begin position="1583"/>
        <end position="1597"/>
    </location>
</feature>
<accession>A0A3Q3BGP5</accession>
<dbReference type="Proteomes" id="UP000264800">
    <property type="component" value="Unplaced"/>
</dbReference>
<sequence length="1604" mass="174860">RPSHNNQYCSTWGNFYFKTFDGDFFHLPSTCTYIFTSQCKASYESFNIQVERQEVDGEISMKRILMKLDGIVVEFLKTSVKVELDAKFKNQTCGLCGDFNEVQKHNEFIQNLLTGPAFLSCQDLIVTEDFITACMKDLCQCSSRSISCLCSTVSEYSRQCAHAGGTPQQWRTQQLCAKTCPFNMEYKEYGSPCMDTCKNHHRSQMCEELYIDGCFCPTGTVFDDISQSGCIALDQCPCFHHEQVYQSGESYSRACKTCTCTKGSWLCTEKDCPGICSIRGGAHFSTYDDNNYDFHGECLYVLTKASNGAFSVLGDFAKCESSDKSTCLSAVTLLQNHTVNTSLLCFSIPSPVKTQCLPKSSIFLPLADEFIIFSPSSFFIMLHTSFGFDLEIQFVPIMQLFIKASVSLKGSLMGLCGDFDDNALNDFRTTYGLIEGTAATFCNTWKTKSSCPDVTNILSDPCSSSIDREKYAKSWCSILTDPNGVFSRCHPEIDPKDYETSCVYDTCACENSEDCMCAALSSYVHACAAEGVRLHGWRTDVCSDCPSNFVYKYHMKSCGRTCRSLTQSDLTCGVDFTPVDGCGCDKGTYLNEKGECVSASKCPCHVGDEMVSSICNKILNMPAYCNTLLLSSACTYPMVFYNCSNANTWDKGSACQKSCQTLNSDCVHSTCVSGCVCPDDLLSDGNGGCVKEEQCGCPHDGKFHKPGSKITVNCNKCICKGRRWSCTEKDCGGTCTTYGEGNHITFDRRRFAFKGGCSYIVSQDYCGSNKYGTFRVLMENSPCISSESICSTNIKLHLGSNEIVLADEHVRVINKSKGEDIPFKVHIMGIYVVIEAQNGFALIWNKRTTVILKLNSSFKGKVCGLCGNYDGNIKNDFATSDQEIVVDALELGNSWKVSSTCPDANITQNPCRLYPHRQAWASKHCSIIKSEVFSACHSRVEPMSFYDACLKDTCACNFGGDCECFCSAVAVYAAACNEAGACIKWRTPTICPLFCDYYNPDGEYQWHYEVCGKKCMKTCSNPSGRCYNQLPALEGCYPICSPEKPYLEEVTMKCVSEEQCGCYDNEGKHYEEGTVYDTHDGDGTCLSGVCEKNGTIIRIMGPCATTPVPSTTLSTIFTFTKSGKIDTQKMPVQSSTVTTQAVTTILTFSTPKVSTTSTTTSNIKTSTTAPQKETSTSSTSTTTSTPKPSTTTRLTIITRKPSTVETTKATTHPEIITNTKQTIKHSTGSIVLQTTTAKNATYHTETPITTTTITGTITTKPTIETSTTTAHVQTSTTTPQEETSTTTPSVKTSTTTPKKETSTTKPQEETSTTPPFTKTSTTTPEKETSTTTPSGKTSTTEKASTTTPEKETTTKPQEETSTTTPSEKTSTTTPEKETSTTAPSGKTSTTEKTTTTIPEKETTTKPQGETSTTSPSTKTSTTTPEKETPTTTPEKETSTTTPSGKTSTTEKTSTTTPEKETTTKPQGETSTTSPSTKTFTTTPQKETPTTTPSGKTSTTEKTSTTTPQKETPTTTPTGKTSTTEKTSTTTPEKETTTKPQEETSTTTPSTKTSTTTPSIKTSTTEKTSTTTPEKETTTKPQEETSTTTPSVKASTTTPEKETST</sequence>
<dbReference type="InterPro" id="IPR001007">
    <property type="entry name" value="VWF_dom"/>
</dbReference>
<feature type="domain" description="VWFD" evidence="8">
    <location>
        <begin position="733"/>
        <end position="902"/>
    </location>
</feature>
<dbReference type="SUPFAM" id="SSF57567">
    <property type="entry name" value="Serine protease inhibitors"/>
    <property type="match status" value="4"/>
</dbReference>
<dbReference type="SMART" id="SM00832">
    <property type="entry name" value="C8"/>
    <property type="match status" value="3"/>
</dbReference>
<keyword evidence="4" id="KW-0677">Repeat</keyword>
<evidence type="ECO:0000313" key="10">
    <source>
        <dbReference type="Proteomes" id="UP000264800"/>
    </source>
</evidence>
<dbReference type="STRING" id="37003.ENSKMAP00000028586"/>
<feature type="compositionally biased region" description="Low complexity" evidence="7">
    <location>
        <begin position="1463"/>
        <end position="1530"/>
    </location>
</feature>
<organism evidence="9 10">
    <name type="scientific">Kryptolebias marmoratus</name>
    <name type="common">Mangrove killifish</name>
    <name type="synonym">Rivulus marmoratus</name>
    <dbReference type="NCBI Taxonomy" id="37003"/>
    <lineage>
        <taxon>Eukaryota</taxon>
        <taxon>Metazoa</taxon>
        <taxon>Chordata</taxon>
        <taxon>Craniata</taxon>
        <taxon>Vertebrata</taxon>
        <taxon>Euteleostomi</taxon>
        <taxon>Actinopterygii</taxon>
        <taxon>Neopterygii</taxon>
        <taxon>Teleostei</taxon>
        <taxon>Neoteleostei</taxon>
        <taxon>Acanthomorphata</taxon>
        <taxon>Ovalentaria</taxon>
        <taxon>Atherinomorphae</taxon>
        <taxon>Cyprinodontiformes</taxon>
        <taxon>Rivulidae</taxon>
        <taxon>Kryptolebias</taxon>
    </lineage>
</organism>
<dbReference type="SMART" id="SM00215">
    <property type="entry name" value="VWC_out"/>
    <property type="match status" value="2"/>
</dbReference>
<evidence type="ECO:0000313" key="9">
    <source>
        <dbReference type="Ensembl" id="ENSKMAP00000028586.1"/>
    </source>
</evidence>
<keyword evidence="3" id="KW-0732">Signal</keyword>
<protein>
    <recommendedName>
        <fullName evidence="8">VWFD domain-containing protein</fullName>
    </recommendedName>
</protein>
<feature type="compositionally biased region" description="Low complexity" evidence="7">
    <location>
        <begin position="1542"/>
        <end position="1571"/>
    </location>
</feature>
<reference evidence="9" key="1">
    <citation type="submission" date="2025-08" db="UniProtKB">
        <authorList>
            <consortium name="Ensembl"/>
        </authorList>
    </citation>
    <scope>IDENTIFICATION</scope>
</reference>
<evidence type="ECO:0000256" key="5">
    <source>
        <dbReference type="ARBA" id="ARBA00023157"/>
    </source>
</evidence>
<dbReference type="InterPro" id="IPR001846">
    <property type="entry name" value="VWF_type-D"/>
</dbReference>
<dbReference type="InterPro" id="IPR050780">
    <property type="entry name" value="Mucin_vWF_Thrombospondin_sf"/>
</dbReference>
<keyword evidence="6" id="KW-0325">Glycoprotein</keyword>
<feature type="region of interest" description="Disordered" evidence="7">
    <location>
        <begin position="1255"/>
        <end position="1604"/>
    </location>
</feature>
<feature type="compositionally biased region" description="Basic and acidic residues" evidence="7">
    <location>
        <begin position="1424"/>
        <end position="1437"/>
    </location>
</feature>
<dbReference type="FunFam" id="2.10.25.10:FF:000153">
    <property type="entry name" value="MUC5B isoform 1"/>
    <property type="match status" value="1"/>
</dbReference>
<feature type="compositionally biased region" description="Low complexity" evidence="7">
    <location>
        <begin position="1255"/>
        <end position="1296"/>
    </location>
</feature>
<dbReference type="InterPro" id="IPR058753">
    <property type="entry name" value="TIL_OTOGL_Mucin"/>
</dbReference>
<dbReference type="InterPro" id="IPR014853">
    <property type="entry name" value="VWF/SSPO/ZAN-like_Cys-rich_dom"/>
</dbReference>
<dbReference type="GeneTree" id="ENSGT00940000162219"/>
<keyword evidence="10" id="KW-1185">Reference proteome</keyword>
<feature type="compositionally biased region" description="Basic and acidic residues" evidence="7">
    <location>
        <begin position="1572"/>
        <end position="1582"/>
    </location>
</feature>
<evidence type="ECO:0000256" key="6">
    <source>
        <dbReference type="ARBA" id="ARBA00023180"/>
    </source>
</evidence>
<feature type="compositionally biased region" description="Low complexity" evidence="7">
    <location>
        <begin position="1409"/>
        <end position="1423"/>
    </location>
</feature>
<dbReference type="Pfam" id="PF25962">
    <property type="entry name" value="TIL_OTOGL_Mucin"/>
    <property type="match status" value="1"/>
</dbReference>
<keyword evidence="2" id="KW-0964">Secreted</keyword>
<dbReference type="OMA" id="CNCYDEY"/>
<name>A0A3Q3BGP5_KRYMA</name>
<dbReference type="SUPFAM" id="SSF57603">
    <property type="entry name" value="FnI-like domain"/>
    <property type="match status" value="1"/>
</dbReference>
<feature type="compositionally biased region" description="Low complexity" evidence="7">
    <location>
        <begin position="1438"/>
        <end position="1456"/>
    </location>
</feature>
<dbReference type="SMART" id="SM00216">
    <property type="entry name" value="VWD"/>
    <property type="match status" value="3"/>
</dbReference>
<feature type="domain" description="VWFD" evidence="8">
    <location>
        <begin position="7"/>
        <end position="194"/>
    </location>
</feature>
<reference evidence="9" key="2">
    <citation type="submission" date="2025-09" db="UniProtKB">
        <authorList>
            <consortium name="Ensembl"/>
        </authorList>
    </citation>
    <scope>IDENTIFICATION</scope>
</reference>
<evidence type="ECO:0000256" key="4">
    <source>
        <dbReference type="ARBA" id="ARBA00022737"/>
    </source>
</evidence>
<dbReference type="Pfam" id="PF08742">
    <property type="entry name" value="C8"/>
    <property type="match status" value="3"/>
</dbReference>
<evidence type="ECO:0000256" key="1">
    <source>
        <dbReference type="ARBA" id="ARBA00004613"/>
    </source>
</evidence>
<dbReference type="PROSITE" id="PS51233">
    <property type="entry name" value="VWFD"/>
    <property type="match status" value="3"/>
</dbReference>
<dbReference type="PANTHER" id="PTHR11339:SF408">
    <property type="entry name" value="MUCIN-5B"/>
    <property type="match status" value="1"/>
</dbReference>
<dbReference type="GO" id="GO:0005615">
    <property type="term" value="C:extracellular space"/>
    <property type="evidence" value="ECO:0007669"/>
    <property type="project" value="TreeGrafter"/>
</dbReference>
<dbReference type="CDD" id="cd19941">
    <property type="entry name" value="TIL"/>
    <property type="match status" value="3"/>
</dbReference>
<dbReference type="PANTHER" id="PTHR11339">
    <property type="entry name" value="EXTRACELLULAR MATRIX GLYCOPROTEIN RELATED"/>
    <property type="match status" value="1"/>
</dbReference>
<dbReference type="GO" id="GO:0031012">
    <property type="term" value="C:extracellular matrix"/>
    <property type="evidence" value="ECO:0007669"/>
    <property type="project" value="TreeGrafter"/>
</dbReference>
<feature type="compositionally biased region" description="Low complexity" evidence="7">
    <location>
        <begin position="1359"/>
        <end position="1397"/>
    </location>
</feature>
<feature type="compositionally biased region" description="Basic and acidic residues" evidence="7">
    <location>
        <begin position="1297"/>
        <end position="1308"/>
    </location>
</feature>
<evidence type="ECO:0000259" key="8">
    <source>
        <dbReference type="PROSITE" id="PS51233"/>
    </source>
</evidence>
<dbReference type="Ensembl" id="ENSKMAT00000028945.1">
    <property type="protein sequence ID" value="ENSKMAP00000028586.1"/>
    <property type="gene ID" value="ENSKMAG00000021170.1"/>
</dbReference>
<feature type="compositionally biased region" description="Basic and acidic residues" evidence="7">
    <location>
        <begin position="1531"/>
        <end position="1541"/>
    </location>
</feature>
<feature type="compositionally biased region" description="Low complexity" evidence="7">
    <location>
        <begin position="1309"/>
        <end position="1347"/>
    </location>
</feature>
<dbReference type="Pfam" id="PF00094">
    <property type="entry name" value="VWD"/>
    <property type="match status" value="4"/>
</dbReference>
<dbReference type="FunFam" id="2.10.25.10:FF:000674">
    <property type="entry name" value="Mucin-2"/>
    <property type="match status" value="1"/>
</dbReference>
<keyword evidence="5" id="KW-1015">Disulfide bond</keyword>
<dbReference type="Pfam" id="PF01826">
    <property type="entry name" value="TIL"/>
    <property type="match status" value="2"/>
</dbReference>
<evidence type="ECO:0000256" key="7">
    <source>
        <dbReference type="SAM" id="MobiDB-lite"/>
    </source>
</evidence>
<evidence type="ECO:0000256" key="3">
    <source>
        <dbReference type="ARBA" id="ARBA00022729"/>
    </source>
</evidence>
<proteinExistence type="predicted"/>
<dbReference type="InterPro" id="IPR036084">
    <property type="entry name" value="Ser_inhib-like_sf"/>
</dbReference>
<feature type="compositionally biased region" description="Low complexity" evidence="7">
    <location>
        <begin position="1153"/>
        <end position="1192"/>
    </location>
</feature>
<comment type="subcellular location">
    <subcellularLocation>
        <location evidence="1">Secreted</location>
    </subcellularLocation>
</comment>
<dbReference type="Gene3D" id="2.10.25.10">
    <property type="entry name" value="Laminin"/>
    <property type="match status" value="3"/>
</dbReference>